<dbReference type="PANTHER" id="PTHR43369">
    <property type="entry name" value="PHOSPHORIBOSYLGLYCINAMIDE FORMYLTRANSFERASE"/>
    <property type="match status" value="1"/>
</dbReference>
<evidence type="ECO:0000256" key="2">
    <source>
        <dbReference type="ARBA" id="ARBA00012254"/>
    </source>
</evidence>
<dbReference type="Proteomes" id="UP001549146">
    <property type="component" value="Unassembled WGS sequence"/>
</dbReference>
<feature type="domain" description="Formyl transferase N-terminal" evidence="6">
    <location>
        <begin position="100"/>
        <end position="196"/>
    </location>
</feature>
<comment type="pathway">
    <text evidence="1">Purine metabolism; IMP biosynthesis via de novo pathway; N(2)-formyl-N(1)-(5-phospho-D-ribosyl)glycinamide from N(1)-(5-phospho-D-ribosyl)glycinamide (10-formyl THF route): step 1/1.</text>
</comment>
<dbReference type="RefSeq" id="WP_354508448.1">
    <property type="nucleotide sequence ID" value="NZ_JBEPMO010000006.1"/>
</dbReference>
<dbReference type="PANTHER" id="PTHR43369:SF2">
    <property type="entry name" value="PHOSPHORIBOSYLGLYCINAMIDE FORMYLTRANSFERASE"/>
    <property type="match status" value="1"/>
</dbReference>
<evidence type="ECO:0000256" key="4">
    <source>
        <dbReference type="ARBA" id="ARBA00022755"/>
    </source>
</evidence>
<sequence length="255" mass="28725">MSVRVVMLTGPAISSRFMYNGLKEDVNIVQVIREVPVPMKTIMKNRAKKLGWFNVLGQIAFGKLILPILRTFSKDQKEKVIQKLGLSDAEISPAILKDVSSVNAQETIDILKEINPDVVIVNGCRILSKKVLSAVNAVFINTHEGITPRYRGIHGGYWALVNQDLENCGVTVHLVDKGVDTGGILYQARIQPEKKDNFTTYPYYQTAAGIPLMKQAVMDVENNSIQIKQPVLESQIWYHPTIWQYLWNFLTKGIK</sequence>
<dbReference type="Pfam" id="PF00551">
    <property type="entry name" value="Formyl_trans_N"/>
    <property type="match status" value="1"/>
</dbReference>
<evidence type="ECO:0000256" key="1">
    <source>
        <dbReference type="ARBA" id="ARBA00005054"/>
    </source>
</evidence>
<dbReference type="InterPro" id="IPR002376">
    <property type="entry name" value="Formyl_transf_N"/>
</dbReference>
<dbReference type="InterPro" id="IPR036477">
    <property type="entry name" value="Formyl_transf_N_sf"/>
</dbReference>
<feature type="transmembrane region" description="Helical" evidence="5">
    <location>
        <begin position="50"/>
        <end position="69"/>
    </location>
</feature>
<accession>A0ABV2LWD7</accession>
<evidence type="ECO:0000256" key="5">
    <source>
        <dbReference type="SAM" id="Phobius"/>
    </source>
</evidence>
<keyword evidence="8" id="KW-1185">Reference proteome</keyword>
<name>A0ABV2LWD7_9FLAO</name>
<evidence type="ECO:0000313" key="7">
    <source>
        <dbReference type="EMBL" id="MET3731823.1"/>
    </source>
</evidence>
<keyword evidence="5" id="KW-0472">Membrane</keyword>
<evidence type="ECO:0000256" key="3">
    <source>
        <dbReference type="ARBA" id="ARBA00022679"/>
    </source>
</evidence>
<evidence type="ECO:0000259" key="6">
    <source>
        <dbReference type="Pfam" id="PF00551"/>
    </source>
</evidence>
<keyword evidence="5" id="KW-0812">Transmembrane</keyword>
<reference evidence="7 8" key="1">
    <citation type="submission" date="2024-06" db="EMBL/GenBank/DDBJ databases">
        <title>Genomic Encyclopedia of Type Strains, Phase IV (KMG-IV): sequencing the most valuable type-strain genomes for metagenomic binning, comparative biology and taxonomic classification.</title>
        <authorList>
            <person name="Goeker M."/>
        </authorList>
    </citation>
    <scope>NUCLEOTIDE SEQUENCE [LARGE SCALE GENOMIC DNA]</scope>
    <source>
        <strain evidence="7 8">DSM 29388</strain>
    </source>
</reference>
<keyword evidence="5" id="KW-1133">Transmembrane helix</keyword>
<comment type="caution">
    <text evidence="7">The sequence shown here is derived from an EMBL/GenBank/DDBJ whole genome shotgun (WGS) entry which is preliminary data.</text>
</comment>
<keyword evidence="3" id="KW-0808">Transferase</keyword>
<proteinExistence type="predicted"/>
<dbReference type="CDD" id="cd08653">
    <property type="entry name" value="FMT_core_like_3"/>
    <property type="match status" value="1"/>
</dbReference>
<organism evidence="7 8">
    <name type="scientific">Moheibacter stercoris</name>
    <dbReference type="NCBI Taxonomy" id="1628251"/>
    <lineage>
        <taxon>Bacteria</taxon>
        <taxon>Pseudomonadati</taxon>
        <taxon>Bacteroidota</taxon>
        <taxon>Flavobacteriia</taxon>
        <taxon>Flavobacteriales</taxon>
        <taxon>Weeksellaceae</taxon>
        <taxon>Moheibacter</taxon>
    </lineage>
</organism>
<protein>
    <recommendedName>
        <fullName evidence="2">phosphoribosylglycinamide formyltransferase 1</fullName>
        <ecNumber evidence="2">2.1.2.2</ecNumber>
    </recommendedName>
</protein>
<dbReference type="SUPFAM" id="SSF53328">
    <property type="entry name" value="Formyltransferase"/>
    <property type="match status" value="1"/>
</dbReference>
<dbReference type="EMBL" id="JBEPMO010000006">
    <property type="protein sequence ID" value="MET3731823.1"/>
    <property type="molecule type" value="Genomic_DNA"/>
</dbReference>
<dbReference type="Gene3D" id="3.40.50.170">
    <property type="entry name" value="Formyl transferase, N-terminal domain"/>
    <property type="match status" value="1"/>
</dbReference>
<evidence type="ECO:0000313" key="8">
    <source>
        <dbReference type="Proteomes" id="UP001549146"/>
    </source>
</evidence>
<gene>
    <name evidence="7" type="ORF">ABID46_001404</name>
</gene>
<dbReference type="EC" id="2.1.2.2" evidence="2"/>
<keyword evidence="4" id="KW-0658">Purine biosynthesis</keyword>